<dbReference type="EMBL" id="QVLU01000021">
    <property type="protein sequence ID" value="RGE68011.1"/>
    <property type="molecule type" value="Genomic_DNA"/>
</dbReference>
<gene>
    <name evidence="2" type="ORF">DWY69_20430</name>
</gene>
<dbReference type="InterPro" id="IPR010982">
    <property type="entry name" value="Lambda_DNA-bd_dom_sf"/>
</dbReference>
<comment type="caution">
    <text evidence="2">The sequence shown here is derived from an EMBL/GenBank/DDBJ whole genome shotgun (WGS) entry which is preliminary data.</text>
</comment>
<dbReference type="AlphaFoldDB" id="A0A3E3IM32"/>
<evidence type="ECO:0000313" key="3">
    <source>
        <dbReference type="Proteomes" id="UP000261166"/>
    </source>
</evidence>
<evidence type="ECO:0000313" key="2">
    <source>
        <dbReference type="EMBL" id="RGE68011.1"/>
    </source>
</evidence>
<dbReference type="OrthoDB" id="2052368at2"/>
<name>A0A3E3IM32_9FIRM</name>
<dbReference type="GO" id="GO:0003677">
    <property type="term" value="F:DNA binding"/>
    <property type="evidence" value="ECO:0007669"/>
    <property type="project" value="InterPro"/>
</dbReference>
<dbReference type="Gene3D" id="1.10.260.40">
    <property type="entry name" value="lambda repressor-like DNA-binding domains"/>
    <property type="match status" value="1"/>
</dbReference>
<dbReference type="SUPFAM" id="SSF47413">
    <property type="entry name" value="lambda repressor-like DNA-binding domains"/>
    <property type="match status" value="1"/>
</dbReference>
<dbReference type="PROSITE" id="PS50943">
    <property type="entry name" value="HTH_CROC1"/>
    <property type="match status" value="1"/>
</dbReference>
<proteinExistence type="predicted"/>
<feature type="domain" description="HTH cro/C1-type" evidence="1">
    <location>
        <begin position="15"/>
        <end position="69"/>
    </location>
</feature>
<dbReference type="Proteomes" id="UP000261166">
    <property type="component" value="Unassembled WGS sequence"/>
</dbReference>
<evidence type="ECO:0000259" key="1">
    <source>
        <dbReference type="PROSITE" id="PS50943"/>
    </source>
</evidence>
<dbReference type="InterPro" id="IPR001387">
    <property type="entry name" value="Cro/C1-type_HTH"/>
</dbReference>
<dbReference type="RefSeq" id="WP_025490150.1">
    <property type="nucleotide sequence ID" value="NZ_JBKVAZ010000013.1"/>
</dbReference>
<organism evidence="2 3">
    <name type="scientific">Eisenbergiella massiliensis</name>
    <dbReference type="NCBI Taxonomy" id="1720294"/>
    <lineage>
        <taxon>Bacteria</taxon>
        <taxon>Bacillati</taxon>
        <taxon>Bacillota</taxon>
        <taxon>Clostridia</taxon>
        <taxon>Lachnospirales</taxon>
        <taxon>Lachnospiraceae</taxon>
        <taxon>Eisenbergiella</taxon>
    </lineage>
</organism>
<protein>
    <submittedName>
        <fullName evidence="2">XRE family transcriptional regulator</fullName>
    </submittedName>
</protein>
<dbReference type="Pfam" id="PF01381">
    <property type="entry name" value="HTH_3"/>
    <property type="match status" value="1"/>
</dbReference>
<dbReference type="SMART" id="SM00530">
    <property type="entry name" value="HTH_XRE"/>
    <property type="match status" value="1"/>
</dbReference>
<accession>A0A3E3IM32</accession>
<sequence>MYDPDEECKEMIATIKRLCGQKNMTPHALAKEAGISSSTISYLVNGKTKPQIYTILLLCNVLGVRISDLFDNNVLSAAISDSGIQYITCEEEKLLYCYRGLSDKKRELLKIYVDMLR</sequence>
<dbReference type="CDD" id="cd00093">
    <property type="entry name" value="HTH_XRE"/>
    <property type="match status" value="1"/>
</dbReference>
<reference evidence="2 3" key="1">
    <citation type="submission" date="2018-08" db="EMBL/GenBank/DDBJ databases">
        <title>A genome reference for cultivated species of the human gut microbiota.</title>
        <authorList>
            <person name="Zou Y."/>
            <person name="Xue W."/>
            <person name="Luo G."/>
        </authorList>
    </citation>
    <scope>NUCLEOTIDE SEQUENCE [LARGE SCALE GENOMIC DNA]</scope>
    <source>
        <strain evidence="2 3">AF26-4BH</strain>
    </source>
</reference>